<dbReference type="Proteomes" id="UP000807115">
    <property type="component" value="Chromosome 8"/>
</dbReference>
<dbReference type="FunFam" id="3.80.10.10:FF:000400">
    <property type="entry name" value="Nuclear pore complex protein NUP107"/>
    <property type="match status" value="1"/>
</dbReference>
<sequence length="1123" mass="121154">MASLSFSVCISILLLLIISTSTTVVAAASSRSGHPSKRNGSSSDLAALLAFKAQLSDPAGILGSNWTASTSFCQWVGVSCGGGRGRRQRVAAIELADVPLQGELSPHLGNLSFLSVLNLTNASLAGAIPGEIGRLRRLKLLDLGHNALSGGIPAAIGNLTRLQLIHLQFNHLSGAIPPELRRPRELRAMNFQKNYLTGSIPNDLFNNTPLLTHLALGNNSLSGPIPPCIGSLPLLQYLNLQVNNLSGPVPPGIFNMSALCVLSLAINGLSGAIPGGPRPGNMSFSLPAVEFCSVYQNRFSGPIPSGFAACRRLQSLDLSMNSFQGIVPAWLGKLMAVQVISLFENHFDAAPIPAALSNLTMLCLLDLHSCNLTGPIPPELGQLRQLSGLGLYSNLLTGPIPASLGNLSSMAYLELGQNMLDGPLPPTIGNMNSLTELLIRENRLQGDLVEFLSVLSNCRMLSALQFHTNYFTGPLPDHVGNLSSYLQVFDASDNMIAGSLPASISNLTGLEILDLARNQFQNPIPQSIMMMDSIQWLDLSGNRLSGTIASNAAILKNVEIIYLNSNEFSGSIPNGIGNLTKLEILILCDNQFTSTVPPSLFHLDRLLGVDLSRNLLSGALPVDISLKQMNMMDLSSNYLVGSLPDSLGQLQMMSYLNLSLNSFHDPIPSSFQKLISLQTLDLSHNNISGAIPKYLANFTILTSLNLSFNKLQGHIPEGGVFSNITRRSLEGNPGLCGDLRLGFSPCPSKSFTHRGYAHILKYLLPTIIISVGAVASCLCVMLKKVKKGQGDSAGMVDMVNHQLVSYHELAHATENFSDANMLGSGSFGEVFKGQLSNGLVVAIKVIHMHLDQAIARFDAECCVLRMARHRNLIKILNTCSNLDFRALVLEYMPNGSLEELLHSNRGMQLGFIERLDIMLDVSMAMEYLHHEHCEVVLHCDLKPSNVLFDEDMTAHVADFGIARILLGDENSMISASMPGTIGYMAPEYGSVGKASRKSDVFSYGIMLLEVFTGKRPTNAIFVGELSLRLWVHQAFPEGLVQVMDGRILLDDASATSSMNGFLMPVMELGLICSADSPDQRMTMKDVVVTLKKVKKDYIKMVAMTPSASYPPAPSSDQLTSHCL</sequence>
<dbReference type="FunFam" id="3.80.10.10:FF:000317">
    <property type="entry name" value="Inactive leucine-rich repeat receptor-like protein kinase"/>
    <property type="match status" value="1"/>
</dbReference>
<dbReference type="SMART" id="SM00220">
    <property type="entry name" value="S_TKc"/>
    <property type="match status" value="1"/>
</dbReference>
<dbReference type="InterPro" id="IPR011009">
    <property type="entry name" value="Kinase-like_dom_sf"/>
</dbReference>
<dbReference type="FunFam" id="3.80.10.10:FF:000453">
    <property type="entry name" value="Leucine-rich receptor-like protein kinase family protein"/>
    <property type="match status" value="1"/>
</dbReference>
<dbReference type="PROSITE" id="PS00108">
    <property type="entry name" value="PROTEIN_KINASE_ST"/>
    <property type="match status" value="1"/>
</dbReference>
<dbReference type="InterPro" id="IPR000719">
    <property type="entry name" value="Prot_kinase_dom"/>
</dbReference>
<keyword evidence="11 23" id="KW-0732">Signal</keyword>
<dbReference type="Gene3D" id="1.10.510.10">
    <property type="entry name" value="Transferase(Phosphotransferase) domain 1"/>
    <property type="match status" value="1"/>
</dbReference>
<dbReference type="GO" id="GO:0004674">
    <property type="term" value="F:protein serine/threonine kinase activity"/>
    <property type="evidence" value="ECO:0007669"/>
    <property type="project" value="UniProtKB-KW"/>
</dbReference>
<keyword evidence="5" id="KW-1003">Cell membrane</keyword>
<keyword evidence="19" id="KW-0325">Glycoprotein</keyword>
<dbReference type="FunFam" id="3.30.200.20:FF:000661">
    <property type="entry name" value="Serine-threonine protein kinase plant-type"/>
    <property type="match status" value="1"/>
</dbReference>
<evidence type="ECO:0000256" key="16">
    <source>
        <dbReference type="ARBA" id="ARBA00022989"/>
    </source>
</evidence>
<evidence type="ECO:0000256" key="12">
    <source>
        <dbReference type="ARBA" id="ARBA00022737"/>
    </source>
</evidence>
<dbReference type="PROSITE" id="PS51450">
    <property type="entry name" value="LRR"/>
    <property type="match status" value="1"/>
</dbReference>
<dbReference type="SUPFAM" id="SSF52058">
    <property type="entry name" value="L domain-like"/>
    <property type="match status" value="2"/>
</dbReference>
<dbReference type="PROSITE" id="PS00107">
    <property type="entry name" value="PROTEIN_KINASE_ATP"/>
    <property type="match status" value="1"/>
</dbReference>
<keyword evidence="16" id="KW-1133">Transmembrane helix</keyword>
<dbReference type="FunFam" id="1.10.510.10:FF:000358">
    <property type="entry name" value="Putative leucine-rich repeat receptor-like serine/threonine-protein kinase"/>
    <property type="match status" value="1"/>
</dbReference>
<evidence type="ECO:0000256" key="6">
    <source>
        <dbReference type="ARBA" id="ARBA00022527"/>
    </source>
</evidence>
<dbReference type="InterPro" id="IPR003591">
    <property type="entry name" value="Leu-rich_rpt_typical-subtyp"/>
</dbReference>
<dbReference type="GO" id="GO:0051606">
    <property type="term" value="P:detection of stimulus"/>
    <property type="evidence" value="ECO:0007669"/>
    <property type="project" value="UniProtKB-ARBA"/>
</dbReference>
<keyword evidence="18" id="KW-0675">Receptor</keyword>
<dbReference type="FunFam" id="3.80.10.10:FF:000470">
    <property type="entry name" value="LRR receptor-like serine/threonine-protein kinase RPK2"/>
    <property type="match status" value="1"/>
</dbReference>
<dbReference type="InterPro" id="IPR013210">
    <property type="entry name" value="LRR_N_plant-typ"/>
</dbReference>
<keyword evidence="10" id="KW-0812">Transmembrane</keyword>
<keyword evidence="9" id="KW-0808">Transferase</keyword>
<keyword evidence="13 22" id="KW-0547">Nucleotide-binding</keyword>
<feature type="chain" id="PRO_5037885154" description="non-specific serine/threonine protein kinase" evidence="23">
    <location>
        <begin position="28"/>
        <end position="1123"/>
    </location>
</feature>
<dbReference type="Pfam" id="PF07714">
    <property type="entry name" value="PK_Tyr_Ser-Thr"/>
    <property type="match status" value="1"/>
</dbReference>
<dbReference type="Pfam" id="PF13855">
    <property type="entry name" value="LRR_8"/>
    <property type="match status" value="1"/>
</dbReference>
<evidence type="ECO:0000259" key="24">
    <source>
        <dbReference type="PROSITE" id="PS50011"/>
    </source>
</evidence>
<evidence type="ECO:0000256" key="23">
    <source>
        <dbReference type="SAM" id="SignalP"/>
    </source>
</evidence>
<dbReference type="GO" id="GO:0006952">
    <property type="term" value="P:defense response"/>
    <property type="evidence" value="ECO:0007669"/>
    <property type="project" value="UniProtKB-ARBA"/>
</dbReference>
<evidence type="ECO:0000256" key="3">
    <source>
        <dbReference type="ARBA" id="ARBA00009592"/>
    </source>
</evidence>
<evidence type="ECO:0000256" key="17">
    <source>
        <dbReference type="ARBA" id="ARBA00023136"/>
    </source>
</evidence>
<accession>A0A921QEB0</accession>
<dbReference type="GO" id="GO:0009791">
    <property type="term" value="P:post-embryonic development"/>
    <property type="evidence" value="ECO:0007669"/>
    <property type="project" value="UniProtKB-ARBA"/>
</dbReference>
<evidence type="ECO:0000256" key="14">
    <source>
        <dbReference type="ARBA" id="ARBA00022777"/>
    </source>
</evidence>
<dbReference type="InterPro" id="IPR001245">
    <property type="entry name" value="Ser-Thr/Tyr_kinase_cat_dom"/>
</dbReference>
<organism evidence="25 26">
    <name type="scientific">Sorghum bicolor</name>
    <name type="common">Sorghum</name>
    <name type="synonym">Sorghum vulgare</name>
    <dbReference type="NCBI Taxonomy" id="4558"/>
    <lineage>
        <taxon>Eukaryota</taxon>
        <taxon>Viridiplantae</taxon>
        <taxon>Streptophyta</taxon>
        <taxon>Embryophyta</taxon>
        <taxon>Tracheophyta</taxon>
        <taxon>Spermatophyta</taxon>
        <taxon>Magnoliopsida</taxon>
        <taxon>Liliopsida</taxon>
        <taxon>Poales</taxon>
        <taxon>Poaceae</taxon>
        <taxon>PACMAD clade</taxon>
        <taxon>Panicoideae</taxon>
        <taxon>Andropogonodae</taxon>
        <taxon>Andropogoneae</taxon>
        <taxon>Sorghinae</taxon>
        <taxon>Sorghum</taxon>
    </lineage>
</organism>
<dbReference type="InterPro" id="IPR032675">
    <property type="entry name" value="LRR_dom_sf"/>
</dbReference>
<dbReference type="PANTHER" id="PTHR48052">
    <property type="entry name" value="UNNAMED PRODUCT"/>
    <property type="match status" value="1"/>
</dbReference>
<dbReference type="Gene3D" id="3.80.10.10">
    <property type="entry name" value="Ribonuclease Inhibitor"/>
    <property type="match status" value="4"/>
</dbReference>
<comment type="catalytic activity">
    <reaction evidence="21">
        <text>L-seryl-[protein] + ATP = O-phospho-L-seryl-[protein] + ADP + H(+)</text>
        <dbReference type="Rhea" id="RHEA:17989"/>
        <dbReference type="Rhea" id="RHEA-COMP:9863"/>
        <dbReference type="Rhea" id="RHEA-COMP:11604"/>
        <dbReference type="ChEBI" id="CHEBI:15378"/>
        <dbReference type="ChEBI" id="CHEBI:29999"/>
        <dbReference type="ChEBI" id="CHEBI:30616"/>
        <dbReference type="ChEBI" id="CHEBI:83421"/>
        <dbReference type="ChEBI" id="CHEBI:456216"/>
        <dbReference type="EC" id="2.7.11.1"/>
    </reaction>
</comment>
<feature type="domain" description="Protein kinase" evidence="24">
    <location>
        <begin position="816"/>
        <end position="1098"/>
    </location>
</feature>
<dbReference type="SUPFAM" id="SSF56112">
    <property type="entry name" value="Protein kinase-like (PK-like)"/>
    <property type="match status" value="1"/>
</dbReference>
<comment type="similarity">
    <text evidence="2">Belongs to the protein kinase superfamily. Ser/Thr protein kinase family.</text>
</comment>
<proteinExistence type="inferred from homology"/>
<name>A0A921QEB0_SORBI</name>
<keyword evidence="8" id="KW-0433">Leucine-rich repeat</keyword>
<dbReference type="Gene3D" id="3.30.200.20">
    <property type="entry name" value="Phosphorylase Kinase, domain 1"/>
    <property type="match status" value="1"/>
</dbReference>
<dbReference type="GO" id="GO:0005886">
    <property type="term" value="C:plasma membrane"/>
    <property type="evidence" value="ECO:0007669"/>
    <property type="project" value="UniProtKB-SubCell"/>
</dbReference>
<evidence type="ECO:0000256" key="2">
    <source>
        <dbReference type="ARBA" id="ARBA00008684"/>
    </source>
</evidence>
<evidence type="ECO:0000256" key="22">
    <source>
        <dbReference type="PROSITE-ProRule" id="PRU10141"/>
    </source>
</evidence>
<feature type="binding site" evidence="22">
    <location>
        <position position="844"/>
    </location>
    <ligand>
        <name>ATP</name>
        <dbReference type="ChEBI" id="CHEBI:30616"/>
    </ligand>
</feature>
<evidence type="ECO:0000256" key="13">
    <source>
        <dbReference type="ARBA" id="ARBA00022741"/>
    </source>
</evidence>
<dbReference type="InterPro" id="IPR017441">
    <property type="entry name" value="Protein_kinase_ATP_BS"/>
</dbReference>
<dbReference type="GO" id="GO:0005524">
    <property type="term" value="F:ATP binding"/>
    <property type="evidence" value="ECO:0007669"/>
    <property type="project" value="UniProtKB-UniRule"/>
</dbReference>
<dbReference type="GO" id="GO:0051707">
    <property type="term" value="P:response to other organism"/>
    <property type="evidence" value="ECO:0007669"/>
    <property type="project" value="UniProtKB-ARBA"/>
</dbReference>
<evidence type="ECO:0000256" key="19">
    <source>
        <dbReference type="ARBA" id="ARBA00023180"/>
    </source>
</evidence>
<dbReference type="Pfam" id="PF08263">
    <property type="entry name" value="LRRNT_2"/>
    <property type="match status" value="1"/>
</dbReference>
<dbReference type="Pfam" id="PF00560">
    <property type="entry name" value="LRR_1"/>
    <property type="match status" value="8"/>
</dbReference>
<dbReference type="InterPro" id="IPR001611">
    <property type="entry name" value="Leu-rich_rpt"/>
</dbReference>
<reference evidence="25" key="1">
    <citation type="journal article" date="2019" name="BMC Genomics">
        <title>A new reference genome for Sorghum bicolor reveals high levels of sequence similarity between sweet and grain genotypes: implications for the genetics of sugar metabolism.</title>
        <authorList>
            <person name="Cooper E.A."/>
            <person name="Brenton Z.W."/>
            <person name="Flinn B.S."/>
            <person name="Jenkins J."/>
            <person name="Shu S."/>
            <person name="Flowers D."/>
            <person name="Luo F."/>
            <person name="Wang Y."/>
            <person name="Xia P."/>
            <person name="Barry K."/>
            <person name="Daum C."/>
            <person name="Lipzen A."/>
            <person name="Yoshinaga Y."/>
            <person name="Schmutz J."/>
            <person name="Saski C."/>
            <person name="Vermerris W."/>
            <person name="Kresovich S."/>
        </authorList>
    </citation>
    <scope>NUCLEOTIDE SEQUENCE</scope>
</reference>
<dbReference type="PANTHER" id="PTHR48052:SF84">
    <property type="entry name" value="PROTEIN KINASE DOMAIN-CONTAINING PROTEIN"/>
    <property type="match status" value="1"/>
</dbReference>
<dbReference type="InterPro" id="IPR008271">
    <property type="entry name" value="Ser/Thr_kinase_AS"/>
</dbReference>
<gene>
    <name evidence="25" type="ORF">BDA96_08G056100</name>
</gene>
<comment type="catalytic activity">
    <reaction evidence="20">
        <text>L-threonyl-[protein] + ATP = O-phospho-L-threonyl-[protein] + ADP + H(+)</text>
        <dbReference type="Rhea" id="RHEA:46608"/>
        <dbReference type="Rhea" id="RHEA-COMP:11060"/>
        <dbReference type="Rhea" id="RHEA-COMP:11605"/>
        <dbReference type="ChEBI" id="CHEBI:15378"/>
        <dbReference type="ChEBI" id="CHEBI:30013"/>
        <dbReference type="ChEBI" id="CHEBI:30616"/>
        <dbReference type="ChEBI" id="CHEBI:61977"/>
        <dbReference type="ChEBI" id="CHEBI:456216"/>
        <dbReference type="EC" id="2.7.11.1"/>
    </reaction>
</comment>
<keyword evidence="12" id="KW-0677">Repeat</keyword>
<evidence type="ECO:0000256" key="18">
    <source>
        <dbReference type="ARBA" id="ARBA00023170"/>
    </source>
</evidence>
<comment type="similarity">
    <text evidence="3">Belongs to the RLP family.</text>
</comment>
<dbReference type="PRINTS" id="PR00019">
    <property type="entry name" value="LEURICHRPT"/>
</dbReference>
<dbReference type="SUPFAM" id="SSF52047">
    <property type="entry name" value="RNI-like"/>
    <property type="match status" value="1"/>
</dbReference>
<keyword evidence="15 22" id="KW-0067">ATP-binding</keyword>
<evidence type="ECO:0000256" key="1">
    <source>
        <dbReference type="ARBA" id="ARBA00004251"/>
    </source>
</evidence>
<comment type="subcellular location">
    <subcellularLocation>
        <location evidence="1">Cell membrane</location>
        <topology evidence="1">Single-pass type I membrane protein</topology>
    </subcellularLocation>
</comment>
<evidence type="ECO:0000256" key="20">
    <source>
        <dbReference type="ARBA" id="ARBA00047899"/>
    </source>
</evidence>
<reference evidence="25" key="2">
    <citation type="submission" date="2020-10" db="EMBL/GenBank/DDBJ databases">
        <authorList>
            <person name="Cooper E.A."/>
            <person name="Brenton Z.W."/>
            <person name="Flinn B.S."/>
            <person name="Jenkins J."/>
            <person name="Shu S."/>
            <person name="Flowers D."/>
            <person name="Luo F."/>
            <person name="Wang Y."/>
            <person name="Xia P."/>
            <person name="Barry K."/>
            <person name="Daum C."/>
            <person name="Lipzen A."/>
            <person name="Yoshinaga Y."/>
            <person name="Schmutz J."/>
            <person name="Saski C."/>
            <person name="Vermerris W."/>
            <person name="Kresovich S."/>
        </authorList>
    </citation>
    <scope>NUCLEOTIDE SEQUENCE</scope>
</reference>
<evidence type="ECO:0000256" key="5">
    <source>
        <dbReference type="ARBA" id="ARBA00022475"/>
    </source>
</evidence>
<evidence type="ECO:0000256" key="7">
    <source>
        <dbReference type="ARBA" id="ARBA00022553"/>
    </source>
</evidence>
<dbReference type="PROSITE" id="PS50011">
    <property type="entry name" value="PROTEIN_KINASE_DOM"/>
    <property type="match status" value="1"/>
</dbReference>
<evidence type="ECO:0000313" key="25">
    <source>
        <dbReference type="EMBL" id="KAG0520233.1"/>
    </source>
</evidence>
<protein>
    <recommendedName>
        <fullName evidence="4">non-specific serine/threonine protein kinase</fullName>
        <ecNumber evidence="4">2.7.11.1</ecNumber>
    </recommendedName>
</protein>
<comment type="caution">
    <text evidence="25">The sequence shown here is derived from an EMBL/GenBank/DDBJ whole genome shotgun (WGS) entry which is preliminary data.</text>
</comment>
<keyword evidence="7" id="KW-0597">Phosphoprotein</keyword>
<dbReference type="EC" id="2.7.11.1" evidence="4"/>
<evidence type="ECO:0000256" key="11">
    <source>
        <dbReference type="ARBA" id="ARBA00022729"/>
    </source>
</evidence>
<evidence type="ECO:0000256" key="21">
    <source>
        <dbReference type="ARBA" id="ARBA00048679"/>
    </source>
</evidence>
<keyword evidence="17" id="KW-0472">Membrane</keyword>
<evidence type="ECO:0000256" key="15">
    <source>
        <dbReference type="ARBA" id="ARBA00022840"/>
    </source>
</evidence>
<evidence type="ECO:0000256" key="10">
    <source>
        <dbReference type="ARBA" id="ARBA00022692"/>
    </source>
</evidence>
<evidence type="ECO:0000256" key="8">
    <source>
        <dbReference type="ARBA" id="ARBA00022614"/>
    </source>
</evidence>
<evidence type="ECO:0000256" key="4">
    <source>
        <dbReference type="ARBA" id="ARBA00012513"/>
    </source>
</evidence>
<keyword evidence="14" id="KW-0418">Kinase</keyword>
<keyword evidence="6" id="KW-0723">Serine/threonine-protein kinase</keyword>
<dbReference type="AlphaFoldDB" id="A0A921QEB0"/>
<dbReference type="SMART" id="SM00369">
    <property type="entry name" value="LRR_TYP"/>
    <property type="match status" value="9"/>
</dbReference>
<evidence type="ECO:0000256" key="9">
    <source>
        <dbReference type="ARBA" id="ARBA00022679"/>
    </source>
</evidence>
<feature type="signal peptide" evidence="23">
    <location>
        <begin position="1"/>
        <end position="27"/>
    </location>
</feature>
<dbReference type="EMBL" id="CM027687">
    <property type="protein sequence ID" value="KAG0520233.1"/>
    <property type="molecule type" value="Genomic_DNA"/>
</dbReference>
<evidence type="ECO:0000313" key="26">
    <source>
        <dbReference type="Proteomes" id="UP000807115"/>
    </source>
</evidence>